<evidence type="ECO:0000256" key="1">
    <source>
        <dbReference type="ARBA" id="ARBA00022722"/>
    </source>
</evidence>
<evidence type="ECO:0000256" key="6">
    <source>
        <dbReference type="ARBA" id="ARBA00023118"/>
    </source>
</evidence>
<dbReference type="Gene3D" id="3.100.10.20">
    <property type="entry name" value="CRISPR-associated endonuclease Cas1, N-terminal domain"/>
    <property type="match status" value="1"/>
</dbReference>
<keyword evidence="2 10" id="KW-0479">Metal-binding</keyword>
<dbReference type="HAMAP" id="MF_01470">
    <property type="entry name" value="Cas1"/>
    <property type="match status" value="1"/>
</dbReference>
<dbReference type="Gene3D" id="1.20.120.920">
    <property type="entry name" value="CRISPR-associated endonuclease Cas1, C-terminal domain"/>
    <property type="match status" value="1"/>
</dbReference>
<evidence type="ECO:0000313" key="12">
    <source>
        <dbReference type="Proteomes" id="UP001597413"/>
    </source>
</evidence>
<dbReference type="Pfam" id="PF01867">
    <property type="entry name" value="Cas_Cas1"/>
    <property type="match status" value="1"/>
</dbReference>
<evidence type="ECO:0000256" key="9">
    <source>
        <dbReference type="ARBA" id="ARBA00038592"/>
    </source>
</evidence>
<keyword evidence="4 10" id="KW-0378">Hydrolase</keyword>
<comment type="caution">
    <text evidence="11">The sequence shown here is derived from an EMBL/GenBank/DDBJ whole genome shotgun (WGS) entry which is preliminary data.</text>
</comment>
<keyword evidence="8 10" id="KW-0464">Manganese</keyword>
<comment type="function">
    <text evidence="10">CRISPR (clustered regularly interspaced short palindromic repeat), is an adaptive immune system that provides protection against mobile genetic elements (viruses, transposable elements and conjugative plasmids). CRISPR clusters contain spacers, sequences complementary to antecedent mobile elements, and target invading nucleic acids. CRISPR clusters are transcribed and processed into CRISPR RNA (crRNA). Acts as a dsDNA endonuclease. Involved in the integration of spacer DNA into the CRISPR cassette.</text>
</comment>
<dbReference type="InterPro" id="IPR042211">
    <property type="entry name" value="CRISPR-assoc_Cas1_N"/>
</dbReference>
<evidence type="ECO:0000256" key="3">
    <source>
        <dbReference type="ARBA" id="ARBA00022759"/>
    </source>
</evidence>
<accession>A0ABW5A7B7</accession>
<dbReference type="RefSeq" id="WP_377387917.1">
    <property type="nucleotide sequence ID" value="NZ_JBHUIX010000004.1"/>
</dbReference>
<evidence type="ECO:0000256" key="7">
    <source>
        <dbReference type="ARBA" id="ARBA00023125"/>
    </source>
</evidence>
<comment type="cofactor">
    <cofactor evidence="10">
        <name>Mg(2+)</name>
        <dbReference type="ChEBI" id="CHEBI:18420"/>
    </cofactor>
    <cofactor evidence="10">
        <name>Mn(2+)</name>
        <dbReference type="ChEBI" id="CHEBI:29035"/>
    </cofactor>
</comment>
<dbReference type="PANTHER" id="PTHR34353">
    <property type="entry name" value="CRISPR-ASSOCIATED ENDONUCLEASE CAS1 1"/>
    <property type="match status" value="1"/>
</dbReference>
<feature type="binding site" evidence="10">
    <location>
        <position position="220"/>
    </location>
    <ligand>
        <name>Mn(2+)</name>
        <dbReference type="ChEBI" id="CHEBI:29035"/>
    </ligand>
</feature>
<dbReference type="InterPro" id="IPR002729">
    <property type="entry name" value="CRISPR-assoc_Cas1"/>
</dbReference>
<keyword evidence="3 10" id="KW-0255">Endonuclease</keyword>
<dbReference type="InterPro" id="IPR050646">
    <property type="entry name" value="Cas1"/>
</dbReference>
<reference evidence="12" key="1">
    <citation type="journal article" date="2019" name="Int. J. Syst. Evol. Microbiol.">
        <title>The Global Catalogue of Microorganisms (GCM) 10K type strain sequencing project: providing services to taxonomists for standard genome sequencing and annotation.</title>
        <authorList>
            <consortium name="The Broad Institute Genomics Platform"/>
            <consortium name="The Broad Institute Genome Sequencing Center for Infectious Disease"/>
            <person name="Wu L."/>
            <person name="Ma J."/>
        </authorList>
    </citation>
    <scope>NUCLEOTIDE SEQUENCE [LARGE SCALE GENOMIC DNA]</scope>
    <source>
        <strain evidence="12">CCUG 55131</strain>
    </source>
</reference>
<keyword evidence="5 10" id="KW-0460">Magnesium</keyword>
<keyword evidence="1 10" id="KW-0540">Nuclease</keyword>
<feature type="binding site" evidence="10">
    <location>
        <position position="148"/>
    </location>
    <ligand>
        <name>Mn(2+)</name>
        <dbReference type="ChEBI" id="CHEBI:29035"/>
    </ligand>
</feature>
<dbReference type="NCBIfam" id="TIGR00287">
    <property type="entry name" value="cas1"/>
    <property type="match status" value="1"/>
</dbReference>
<feature type="binding site" evidence="10">
    <location>
        <position position="205"/>
    </location>
    <ligand>
        <name>Mn(2+)</name>
        <dbReference type="ChEBI" id="CHEBI:29035"/>
    </ligand>
</feature>
<evidence type="ECO:0000256" key="10">
    <source>
        <dbReference type="HAMAP-Rule" id="MF_01470"/>
    </source>
</evidence>
<dbReference type="Proteomes" id="UP001597413">
    <property type="component" value="Unassembled WGS sequence"/>
</dbReference>
<gene>
    <name evidence="10 11" type="primary">cas1</name>
    <name evidence="11" type="ORF">ACFSM0_04960</name>
</gene>
<sequence>MVGHILELTRNGLTVHKRRGFLVIEEKGLELGRLATEDIEAVLASSPGVSWSGTALAELAAHQIPVMFLGQNFSPIAVVLPLDGHHVQAERFRAQADASLPLRKQAWATLVRHKIAAQAKVLDRLALPSERVHRLAATVRSGDPSNIEAQAAQIYWPLLLGKGFRRDRESPGANALLNYGYAILRAATARAIVAAGLHPSLSLHHRSGGDALALADDLMEPFRPTIDLVVHDLMAAGVEKVEDGREALVGCMSADFPTRNGATPLSHVLTRLSQSLAQSFLDRKLSLAFPSHPIPLEASDDDQVLQ</sequence>
<comment type="subunit">
    <text evidence="9 10">Homodimer, forms a heterotetramer with a Cas2 homodimer.</text>
</comment>
<dbReference type="EMBL" id="JBHUIX010000004">
    <property type="protein sequence ID" value="MFD2173439.1"/>
    <property type="molecule type" value="Genomic_DNA"/>
</dbReference>
<comment type="similarity">
    <text evidence="10">Belongs to the CRISPR-associated endonuclease Cas1 family.</text>
</comment>
<organism evidence="11 12">
    <name type="scientific">Rhodobacter lacus</name>
    <dbReference type="NCBI Taxonomy" id="1641972"/>
    <lineage>
        <taxon>Bacteria</taxon>
        <taxon>Pseudomonadati</taxon>
        <taxon>Pseudomonadota</taxon>
        <taxon>Alphaproteobacteria</taxon>
        <taxon>Rhodobacterales</taxon>
        <taxon>Rhodobacter group</taxon>
        <taxon>Rhodobacter</taxon>
    </lineage>
</organism>
<dbReference type="NCBIfam" id="TIGR03639">
    <property type="entry name" value="cas1_NMENI"/>
    <property type="match status" value="1"/>
</dbReference>
<keyword evidence="7 10" id="KW-0238">DNA-binding</keyword>
<evidence type="ECO:0000256" key="5">
    <source>
        <dbReference type="ARBA" id="ARBA00022842"/>
    </source>
</evidence>
<keyword evidence="12" id="KW-1185">Reference proteome</keyword>
<dbReference type="PANTHER" id="PTHR34353:SF2">
    <property type="entry name" value="CRISPR-ASSOCIATED ENDONUCLEASE CAS1 1"/>
    <property type="match status" value="1"/>
</dbReference>
<name>A0ABW5A7B7_9RHOB</name>
<protein>
    <recommendedName>
        <fullName evidence="10">CRISPR-associated endonuclease Cas1</fullName>
        <ecNumber evidence="10">3.1.-.-</ecNumber>
    </recommendedName>
</protein>
<evidence type="ECO:0000313" key="11">
    <source>
        <dbReference type="EMBL" id="MFD2173439.1"/>
    </source>
</evidence>
<proteinExistence type="inferred from homology"/>
<evidence type="ECO:0000256" key="2">
    <source>
        <dbReference type="ARBA" id="ARBA00022723"/>
    </source>
</evidence>
<dbReference type="EC" id="3.1.-.-" evidence="10"/>
<evidence type="ECO:0000256" key="4">
    <source>
        <dbReference type="ARBA" id="ARBA00022801"/>
    </source>
</evidence>
<evidence type="ECO:0000256" key="8">
    <source>
        <dbReference type="ARBA" id="ARBA00023211"/>
    </source>
</evidence>
<dbReference type="InterPro" id="IPR042206">
    <property type="entry name" value="CRISPR-assoc_Cas1_C"/>
</dbReference>
<dbReference type="InterPro" id="IPR019855">
    <property type="entry name" value="CRISPR-assoc_Cas1_NMENI"/>
</dbReference>
<keyword evidence="6 10" id="KW-0051">Antiviral defense</keyword>
<dbReference type="GO" id="GO:0004519">
    <property type="term" value="F:endonuclease activity"/>
    <property type="evidence" value="ECO:0007669"/>
    <property type="project" value="UniProtKB-KW"/>
</dbReference>